<dbReference type="GO" id="GO:0007004">
    <property type="term" value="P:telomere maintenance via telomerase"/>
    <property type="evidence" value="ECO:0007669"/>
    <property type="project" value="TreeGrafter"/>
</dbReference>
<dbReference type="InterPro" id="IPR009057">
    <property type="entry name" value="Homeodomain-like_sf"/>
</dbReference>
<dbReference type="GO" id="GO:0008301">
    <property type="term" value="F:DNA binding, bending"/>
    <property type="evidence" value="ECO:0007669"/>
    <property type="project" value="TreeGrafter"/>
</dbReference>
<keyword evidence="3" id="KW-0158">Chromosome</keyword>
<evidence type="ECO:0000256" key="6">
    <source>
        <dbReference type="ARBA" id="ARBA00022553"/>
    </source>
</evidence>
<keyword evidence="8" id="KW-0013">ADP-ribosylation</keyword>
<sequence length="388" mass="44806">SVTAKSSGEFISSSTDDSVAFSDVETVAKGWMLDFLFISACRFFKEDRHLEFNRSLQSLEAMFEGCDHLKKDQKMKMDVCSFLSRIVHGKHIDVQFERDKEVTPLLSALRIWESFSDVVSDKVLYEKIQKLLFIQSVGVCLEKGNHAIASWVLDWLEEQCDISETLKMKLALIVKKNDAYQQFCSFSHLVNSVKSFLDWFLNIHPSDFLLKAATVVAQSCGEEETKDPNMSGSTIQYEEGLKNGEDGRETLPGATNEKQNCEESELPALPMRTKKRQLLRKHYSPWKPETGKMSHGFLTRKSKIKATLLPNWRSTPVKKSDDEFEKNARRRHYKQKWTAEEDKNLKVGVRHYGEGKWSQILENFDFPGRTSVMLKDRWRTLKKLKLVN</sequence>
<name>A0A9D3TIN5_MEGAT</name>
<keyword evidence="13" id="KW-0238">DNA-binding</keyword>
<proteinExistence type="predicted"/>
<evidence type="ECO:0000256" key="8">
    <source>
        <dbReference type="ARBA" id="ARBA00022765"/>
    </source>
</evidence>
<keyword evidence="6" id="KW-0597">Phosphoprotein</keyword>
<dbReference type="GO" id="GO:1905839">
    <property type="term" value="P:negative regulation of telomeric D-loop disassembly"/>
    <property type="evidence" value="ECO:0007669"/>
    <property type="project" value="TreeGrafter"/>
</dbReference>
<evidence type="ECO:0000256" key="19">
    <source>
        <dbReference type="ARBA" id="ARBA00083089"/>
    </source>
</evidence>
<dbReference type="InterPro" id="IPR001005">
    <property type="entry name" value="SANT/Myb"/>
</dbReference>
<keyword evidence="4" id="KW-0963">Cytoplasm</keyword>
<dbReference type="GO" id="GO:0051301">
    <property type="term" value="P:cell division"/>
    <property type="evidence" value="ECO:0007669"/>
    <property type="project" value="UniProtKB-KW"/>
</dbReference>
<evidence type="ECO:0000256" key="9">
    <source>
        <dbReference type="ARBA" id="ARBA00022776"/>
    </source>
</evidence>
<dbReference type="FunFam" id="1.10.10.60:FF:000129">
    <property type="entry name" value="Telomeric repeat-binding factor 2"/>
    <property type="match status" value="1"/>
</dbReference>
<evidence type="ECO:0000256" key="13">
    <source>
        <dbReference type="ARBA" id="ARBA00023125"/>
    </source>
</evidence>
<evidence type="ECO:0000256" key="3">
    <source>
        <dbReference type="ARBA" id="ARBA00022454"/>
    </source>
</evidence>
<evidence type="ECO:0000256" key="4">
    <source>
        <dbReference type="ARBA" id="ARBA00022490"/>
    </source>
</evidence>
<dbReference type="GO" id="GO:0098505">
    <property type="term" value="F:G-rich strand telomeric DNA binding"/>
    <property type="evidence" value="ECO:0007669"/>
    <property type="project" value="TreeGrafter"/>
</dbReference>
<keyword evidence="14" id="KW-0206">Cytoskeleton</keyword>
<dbReference type="Proteomes" id="UP001046870">
    <property type="component" value="Chromosome 2"/>
</dbReference>
<dbReference type="InterPro" id="IPR017930">
    <property type="entry name" value="Myb_dom"/>
</dbReference>
<dbReference type="CDD" id="cd11660">
    <property type="entry name" value="SANT_TRF"/>
    <property type="match status" value="1"/>
</dbReference>
<dbReference type="EMBL" id="JAFDVH010000002">
    <property type="protein sequence ID" value="KAG7488570.1"/>
    <property type="molecule type" value="Genomic_DNA"/>
</dbReference>
<dbReference type="GO" id="GO:0008017">
    <property type="term" value="F:microtubule binding"/>
    <property type="evidence" value="ECO:0007669"/>
    <property type="project" value="TreeGrafter"/>
</dbReference>
<dbReference type="Gene3D" id="1.10.10.60">
    <property type="entry name" value="Homeodomain-like"/>
    <property type="match status" value="1"/>
</dbReference>
<dbReference type="GO" id="GO:0005654">
    <property type="term" value="C:nucleoplasm"/>
    <property type="evidence" value="ECO:0007669"/>
    <property type="project" value="UniProtKB-ARBA"/>
</dbReference>
<keyword evidence="5" id="KW-1017">Isopeptide bond</keyword>
<dbReference type="SUPFAM" id="SSF46689">
    <property type="entry name" value="Homeodomain-like"/>
    <property type="match status" value="1"/>
</dbReference>
<keyword evidence="9" id="KW-0498">Mitosis</keyword>
<dbReference type="PANTHER" id="PTHR46734:SF1">
    <property type="entry name" value="TELOMERIC REPEAT-BINDING FACTOR 1"/>
    <property type="match status" value="1"/>
</dbReference>
<evidence type="ECO:0000256" key="17">
    <source>
        <dbReference type="ARBA" id="ARBA00055936"/>
    </source>
</evidence>
<dbReference type="OrthoDB" id="608866at2759"/>
<evidence type="ECO:0000256" key="16">
    <source>
        <dbReference type="ARBA" id="ARBA00023306"/>
    </source>
</evidence>
<dbReference type="Pfam" id="PF08558">
    <property type="entry name" value="TRF"/>
    <property type="match status" value="1"/>
</dbReference>
<dbReference type="AlphaFoldDB" id="A0A9D3TIN5"/>
<feature type="domain" description="HTH myb-type" evidence="21">
    <location>
        <begin position="329"/>
        <end position="386"/>
    </location>
</feature>
<feature type="domain" description="Myb-like" evidence="20">
    <location>
        <begin position="329"/>
        <end position="382"/>
    </location>
</feature>
<dbReference type="PROSITE" id="PS51294">
    <property type="entry name" value="HTH_MYB"/>
    <property type="match status" value="1"/>
</dbReference>
<keyword evidence="16" id="KW-0131">Cell cycle</keyword>
<evidence type="ECO:0000313" key="23">
    <source>
        <dbReference type="Proteomes" id="UP001046870"/>
    </source>
</evidence>
<gene>
    <name evidence="22" type="ORF">MATL_G00035660</name>
</gene>
<dbReference type="FunFam" id="1.25.40.210:FF:000001">
    <property type="entry name" value="Telomeric repeat-binding factor"/>
    <property type="match status" value="1"/>
</dbReference>
<dbReference type="PIRSF" id="PIRSF038016">
    <property type="entry name" value="Telomere_bd-1_Pin2"/>
    <property type="match status" value="1"/>
</dbReference>
<evidence type="ECO:0000256" key="2">
    <source>
        <dbReference type="ARBA" id="ARBA00004574"/>
    </source>
</evidence>
<dbReference type="InterPro" id="IPR052450">
    <property type="entry name" value="TRBD-Containing_Protein"/>
</dbReference>
<dbReference type="SMART" id="SM00717">
    <property type="entry name" value="SANT"/>
    <property type="match status" value="1"/>
</dbReference>
<evidence type="ECO:0000256" key="11">
    <source>
        <dbReference type="ARBA" id="ARBA00022895"/>
    </source>
</evidence>
<dbReference type="GO" id="GO:0000783">
    <property type="term" value="C:nuclear telomere cap complex"/>
    <property type="evidence" value="ECO:0007669"/>
    <property type="project" value="UniProtKB-ARBA"/>
</dbReference>
<keyword evidence="15" id="KW-0539">Nucleus</keyword>
<reference evidence="22" key="1">
    <citation type="submission" date="2021-01" db="EMBL/GenBank/DDBJ databases">
        <authorList>
            <person name="Zahm M."/>
            <person name="Roques C."/>
            <person name="Cabau C."/>
            <person name="Klopp C."/>
            <person name="Donnadieu C."/>
            <person name="Jouanno E."/>
            <person name="Lampietro C."/>
            <person name="Louis A."/>
            <person name="Herpin A."/>
            <person name="Echchiki A."/>
            <person name="Berthelot C."/>
            <person name="Parey E."/>
            <person name="Roest-Crollius H."/>
            <person name="Braasch I."/>
            <person name="Postlethwait J."/>
            <person name="Bobe J."/>
            <person name="Montfort J."/>
            <person name="Bouchez O."/>
            <person name="Begum T."/>
            <person name="Mejri S."/>
            <person name="Adams A."/>
            <person name="Chen W.-J."/>
            <person name="Guiguen Y."/>
        </authorList>
    </citation>
    <scope>NUCLEOTIDE SEQUENCE</scope>
    <source>
        <strain evidence="22">YG-15Mar2019-1</strain>
        <tissue evidence="22">Brain</tissue>
    </source>
</reference>
<comment type="caution">
    <text evidence="22">The sequence shown here is derived from an EMBL/GenBank/DDBJ whole genome shotgun (WGS) entry which is preliminary data.</text>
</comment>
<evidence type="ECO:0000259" key="21">
    <source>
        <dbReference type="PROSITE" id="PS51294"/>
    </source>
</evidence>
<dbReference type="GO" id="GO:0003720">
    <property type="term" value="F:telomerase activity"/>
    <property type="evidence" value="ECO:0007669"/>
    <property type="project" value="TreeGrafter"/>
</dbReference>
<evidence type="ECO:0000256" key="10">
    <source>
        <dbReference type="ARBA" id="ARBA00022843"/>
    </source>
</evidence>
<comment type="subcellular location">
    <subcellularLocation>
        <location evidence="2">Chromosome</location>
        <location evidence="2">Telomere</location>
    </subcellularLocation>
    <subcellularLocation>
        <location evidence="1">Cytoplasm</location>
        <location evidence="1">Cytoskeleton</location>
        <location evidence="1">Spindle</location>
    </subcellularLocation>
</comment>
<feature type="non-terminal residue" evidence="22">
    <location>
        <position position="1"/>
    </location>
</feature>
<keyword evidence="23" id="KW-1185">Reference proteome</keyword>
<evidence type="ECO:0000256" key="18">
    <source>
        <dbReference type="ARBA" id="ARBA00071706"/>
    </source>
</evidence>
<keyword evidence="11" id="KW-0779">Telomere</keyword>
<dbReference type="InterPro" id="IPR036507">
    <property type="entry name" value="Telomere_rpt-bd_fac_dimer_sf"/>
</dbReference>
<organism evidence="22 23">
    <name type="scientific">Megalops atlanticus</name>
    <name type="common">Tarpon</name>
    <name type="synonym">Clupea gigantea</name>
    <dbReference type="NCBI Taxonomy" id="7932"/>
    <lineage>
        <taxon>Eukaryota</taxon>
        <taxon>Metazoa</taxon>
        <taxon>Chordata</taxon>
        <taxon>Craniata</taxon>
        <taxon>Vertebrata</taxon>
        <taxon>Euteleostomi</taxon>
        <taxon>Actinopterygii</taxon>
        <taxon>Neopterygii</taxon>
        <taxon>Teleostei</taxon>
        <taxon>Elopiformes</taxon>
        <taxon>Megalopidae</taxon>
        <taxon>Megalops</taxon>
    </lineage>
</organism>
<evidence type="ECO:0000259" key="20">
    <source>
        <dbReference type="PROSITE" id="PS50090"/>
    </source>
</evidence>
<keyword evidence="10" id="KW-0832">Ubl conjugation</keyword>
<dbReference type="GO" id="GO:0008156">
    <property type="term" value="P:negative regulation of DNA replication"/>
    <property type="evidence" value="ECO:0007669"/>
    <property type="project" value="TreeGrafter"/>
</dbReference>
<accession>A0A9D3TIN5</accession>
<keyword evidence="7" id="KW-0132">Cell division</keyword>
<dbReference type="InterPro" id="IPR013867">
    <property type="entry name" value="Telomere_rpt-bd_fac_dimer_dom"/>
</dbReference>
<comment type="function">
    <text evidence="17">Binds the telomeric double-stranded 5'-TTAGGG-3' repeat and negatively regulates telomere length. Involved in the regulation of the mitotic spindle. Component of the shelterin complex (telosome) that is involved in the regulation of telomere length and protection. Shelterin associates with arrays of double-stranded 5'-TTAGGG-3' repeats added by telomerase and protects chromosome ends; without its protective activity, telomeres are no longer hidden from the DNA damage surveillance and chromosome ends are inappropriately processed by DNA repair pathways.</text>
</comment>
<evidence type="ECO:0000256" key="12">
    <source>
        <dbReference type="ARBA" id="ARBA00022990"/>
    </source>
</evidence>
<dbReference type="Pfam" id="PF00249">
    <property type="entry name" value="Myb_DNA-binding"/>
    <property type="match status" value="1"/>
</dbReference>
<evidence type="ECO:0000256" key="5">
    <source>
        <dbReference type="ARBA" id="ARBA00022499"/>
    </source>
</evidence>
<keyword evidence="12" id="KW-0007">Acetylation</keyword>
<dbReference type="PROSITE" id="PS50090">
    <property type="entry name" value="MYB_LIKE"/>
    <property type="match status" value="1"/>
</dbReference>
<evidence type="ECO:0000313" key="22">
    <source>
        <dbReference type="EMBL" id="KAG7488570.1"/>
    </source>
</evidence>
<evidence type="ECO:0000256" key="7">
    <source>
        <dbReference type="ARBA" id="ARBA00022618"/>
    </source>
</evidence>
<dbReference type="PANTHER" id="PTHR46734">
    <property type="entry name" value="TELOMERIC REPEAT-BINDING FACTOR 1 TERF1"/>
    <property type="match status" value="1"/>
</dbReference>
<protein>
    <recommendedName>
        <fullName evidence="18">Telomeric repeat-binding factor 1</fullName>
    </recommendedName>
    <alternativeName>
        <fullName evidence="19">TTAGGG repeat-binding factor 1</fullName>
    </alternativeName>
</protein>
<dbReference type="SUPFAM" id="SSF63600">
    <property type="entry name" value="Telomeric repeat binding factor (TRF) dimerisation domain"/>
    <property type="match status" value="1"/>
</dbReference>
<dbReference type="GO" id="GO:0042803">
    <property type="term" value="F:protein homodimerization activity"/>
    <property type="evidence" value="ECO:0007669"/>
    <property type="project" value="InterPro"/>
</dbReference>
<dbReference type="GO" id="GO:0071532">
    <property type="term" value="F:ankyrin repeat binding"/>
    <property type="evidence" value="ECO:0007669"/>
    <property type="project" value="TreeGrafter"/>
</dbReference>
<evidence type="ECO:0000256" key="14">
    <source>
        <dbReference type="ARBA" id="ARBA00023212"/>
    </source>
</evidence>
<dbReference type="GO" id="GO:0003691">
    <property type="term" value="F:double-stranded telomeric DNA binding"/>
    <property type="evidence" value="ECO:0007669"/>
    <property type="project" value="TreeGrafter"/>
</dbReference>
<evidence type="ECO:0000256" key="1">
    <source>
        <dbReference type="ARBA" id="ARBA00004186"/>
    </source>
</evidence>
<dbReference type="InterPro" id="IPR017357">
    <property type="entry name" value="TERF1/2"/>
</dbReference>
<dbReference type="Gene3D" id="1.25.40.210">
    <property type="entry name" value="Telomere repeat-binding factor, dimerisation domain"/>
    <property type="match status" value="1"/>
</dbReference>
<evidence type="ECO:0000256" key="15">
    <source>
        <dbReference type="ARBA" id="ARBA00023242"/>
    </source>
</evidence>
<dbReference type="GO" id="GO:0005819">
    <property type="term" value="C:spindle"/>
    <property type="evidence" value="ECO:0007669"/>
    <property type="project" value="UniProtKB-SubCell"/>
</dbReference>